<name>A0AAV8UQ71_9RHOD</name>
<dbReference type="Gene3D" id="3.90.190.10">
    <property type="entry name" value="Protein tyrosine phosphatase superfamily"/>
    <property type="match status" value="1"/>
</dbReference>
<organism evidence="13 14">
    <name type="scientific">Rhodosorus marinus</name>
    <dbReference type="NCBI Taxonomy" id="101924"/>
    <lineage>
        <taxon>Eukaryota</taxon>
        <taxon>Rhodophyta</taxon>
        <taxon>Stylonematophyceae</taxon>
        <taxon>Stylonematales</taxon>
        <taxon>Stylonemataceae</taxon>
        <taxon>Rhodosorus</taxon>
    </lineage>
</organism>
<dbReference type="Proteomes" id="UP001157974">
    <property type="component" value="Unassembled WGS sequence"/>
</dbReference>
<dbReference type="SUPFAM" id="SSF52799">
    <property type="entry name" value="(Phosphotyrosine protein) phosphatases II"/>
    <property type="match status" value="1"/>
</dbReference>
<dbReference type="FunFam" id="3.90.190.10:FF:000086">
    <property type="entry name" value="Protein tyrosine phosphatase-like protein"/>
    <property type="match status" value="1"/>
</dbReference>
<dbReference type="CDD" id="cd14500">
    <property type="entry name" value="PTP-IVa"/>
    <property type="match status" value="1"/>
</dbReference>
<dbReference type="EMBL" id="JAMWBK010000005">
    <property type="protein sequence ID" value="KAJ8904671.1"/>
    <property type="molecule type" value="Genomic_DNA"/>
</dbReference>
<reference evidence="13 14" key="1">
    <citation type="journal article" date="2023" name="Nat. Commun.">
        <title>Origin of minicircular mitochondrial genomes in red algae.</title>
        <authorList>
            <person name="Lee Y."/>
            <person name="Cho C.H."/>
            <person name="Lee Y.M."/>
            <person name="Park S.I."/>
            <person name="Yang J.H."/>
            <person name="West J.A."/>
            <person name="Bhattacharya D."/>
            <person name="Yoon H.S."/>
        </authorList>
    </citation>
    <scope>NUCLEOTIDE SEQUENCE [LARGE SCALE GENOMIC DNA]</scope>
    <source>
        <strain evidence="13 14">CCMP1338</strain>
        <tissue evidence="13">Whole cell</tissue>
    </source>
</reference>
<keyword evidence="4" id="KW-0378">Hydrolase</keyword>
<evidence type="ECO:0000256" key="3">
    <source>
        <dbReference type="ARBA" id="ARBA00022481"/>
    </source>
</evidence>
<evidence type="ECO:0000256" key="6">
    <source>
        <dbReference type="ARBA" id="ARBA00023157"/>
    </source>
</evidence>
<protein>
    <recommendedName>
        <fullName evidence="2">protein-tyrosine-phosphatase</fullName>
        <ecNumber evidence="2">3.1.3.48</ecNumber>
    </recommendedName>
</protein>
<dbReference type="PROSITE" id="PS50054">
    <property type="entry name" value="TYR_PHOSPHATASE_DUAL"/>
    <property type="match status" value="1"/>
</dbReference>
<evidence type="ECO:0000313" key="14">
    <source>
        <dbReference type="Proteomes" id="UP001157974"/>
    </source>
</evidence>
<comment type="catalytic activity">
    <reaction evidence="9">
        <text>O-phospho-L-tyrosyl-[protein] + H2O = L-tyrosyl-[protein] + phosphate</text>
        <dbReference type="Rhea" id="RHEA:10684"/>
        <dbReference type="Rhea" id="RHEA-COMP:10136"/>
        <dbReference type="Rhea" id="RHEA-COMP:20101"/>
        <dbReference type="ChEBI" id="CHEBI:15377"/>
        <dbReference type="ChEBI" id="CHEBI:43474"/>
        <dbReference type="ChEBI" id="CHEBI:46858"/>
        <dbReference type="ChEBI" id="CHEBI:61978"/>
        <dbReference type="EC" id="3.1.3.48"/>
    </reaction>
</comment>
<keyword evidence="14" id="KW-1185">Reference proteome</keyword>
<proteinExistence type="inferred from homology"/>
<feature type="region of interest" description="Disordered" evidence="10">
    <location>
        <begin position="201"/>
        <end position="220"/>
    </location>
</feature>
<dbReference type="Pfam" id="PF22785">
    <property type="entry name" value="Tc-R-P"/>
    <property type="match status" value="1"/>
</dbReference>
<evidence type="ECO:0000256" key="9">
    <source>
        <dbReference type="ARBA" id="ARBA00051722"/>
    </source>
</evidence>
<dbReference type="PANTHER" id="PTHR23339">
    <property type="entry name" value="TYROSINE SPECIFIC PROTEIN PHOSPHATASE AND DUAL SPECIFICITY PROTEIN PHOSPHATASE"/>
    <property type="match status" value="1"/>
</dbReference>
<evidence type="ECO:0000256" key="1">
    <source>
        <dbReference type="ARBA" id="ARBA00009580"/>
    </source>
</evidence>
<evidence type="ECO:0000256" key="2">
    <source>
        <dbReference type="ARBA" id="ARBA00013064"/>
    </source>
</evidence>
<dbReference type="EC" id="3.1.3.48" evidence="2"/>
<evidence type="ECO:0000256" key="5">
    <source>
        <dbReference type="ARBA" id="ARBA00022912"/>
    </source>
</evidence>
<dbReference type="InterPro" id="IPR000387">
    <property type="entry name" value="Tyr_Pase_dom"/>
</dbReference>
<dbReference type="InterPro" id="IPR050561">
    <property type="entry name" value="PTP"/>
</dbReference>
<gene>
    <name evidence="13" type="ORF">NDN08_001189</name>
</gene>
<dbReference type="AlphaFoldDB" id="A0AAV8UQ71"/>
<dbReference type="PROSITE" id="PS50056">
    <property type="entry name" value="TYR_PHOSPHATASE_2"/>
    <property type="match status" value="1"/>
</dbReference>
<feature type="domain" description="Tyrosine specific protein phosphatases" evidence="12">
    <location>
        <begin position="125"/>
        <end position="196"/>
    </location>
</feature>
<dbReference type="InterPro" id="IPR020422">
    <property type="entry name" value="TYR_PHOSPHATASE_DUAL_dom"/>
</dbReference>
<dbReference type="GO" id="GO:0004725">
    <property type="term" value="F:protein tyrosine phosphatase activity"/>
    <property type="evidence" value="ECO:0007669"/>
    <property type="project" value="UniProtKB-EC"/>
</dbReference>
<feature type="domain" description="Tyrosine-protein phosphatase" evidence="11">
    <location>
        <begin position="53"/>
        <end position="210"/>
    </location>
</feature>
<comment type="similarity">
    <text evidence="1">Belongs to the protein-tyrosine phosphatase family.</text>
</comment>
<evidence type="ECO:0000259" key="12">
    <source>
        <dbReference type="PROSITE" id="PS50056"/>
    </source>
</evidence>
<evidence type="ECO:0000313" key="13">
    <source>
        <dbReference type="EMBL" id="KAJ8904671.1"/>
    </source>
</evidence>
<keyword evidence="3" id="KW-0488">Methylation</keyword>
<evidence type="ECO:0000256" key="8">
    <source>
        <dbReference type="ARBA" id="ARBA00023289"/>
    </source>
</evidence>
<evidence type="ECO:0000256" key="10">
    <source>
        <dbReference type="SAM" id="MobiDB-lite"/>
    </source>
</evidence>
<keyword evidence="7" id="KW-0449">Lipoprotein</keyword>
<dbReference type="SMART" id="SM00404">
    <property type="entry name" value="PTPc_motif"/>
    <property type="match status" value="1"/>
</dbReference>
<comment type="caution">
    <text evidence="13">The sequence shown here is derived from an EMBL/GenBank/DDBJ whole genome shotgun (WGS) entry which is preliminary data.</text>
</comment>
<keyword evidence="6" id="KW-1015">Disulfide bond</keyword>
<dbReference type="InterPro" id="IPR029021">
    <property type="entry name" value="Prot-tyrosine_phosphatase-like"/>
</dbReference>
<evidence type="ECO:0000259" key="11">
    <source>
        <dbReference type="PROSITE" id="PS50054"/>
    </source>
</evidence>
<keyword evidence="8" id="KW-0636">Prenylation</keyword>
<sequence>MVSLTTRTGSLSPVSKANLLSNSEVSIGSLTFGSQDIHASEIYRRGLLPTRQTLVEYNGYRFLITDSPSDVELPSYVETLRNYNVKHVVRVCEPSYDAGELIASDFKVHDWCFEDGGMPSNAIVNSWLKLVDFVFDSKREGYNAKETIAVHCKAGLGRAPVLVALALIEVGTEPINAIGLIRIKRRGAINGQQLQELVRYQKRDSDAKGQSKPKRLFNGRPMLFGRRRNSLKDNLDELTTLRDVRNSSGKTGA</sequence>
<evidence type="ECO:0000256" key="4">
    <source>
        <dbReference type="ARBA" id="ARBA00022801"/>
    </source>
</evidence>
<dbReference type="GO" id="GO:0005737">
    <property type="term" value="C:cytoplasm"/>
    <property type="evidence" value="ECO:0007669"/>
    <property type="project" value="UniProtKB-ARBA"/>
</dbReference>
<accession>A0AAV8UQ71</accession>
<keyword evidence="5" id="KW-0904">Protein phosphatase</keyword>
<evidence type="ECO:0000256" key="7">
    <source>
        <dbReference type="ARBA" id="ARBA00023288"/>
    </source>
</evidence>
<dbReference type="InterPro" id="IPR003595">
    <property type="entry name" value="Tyr_Pase_cat"/>
</dbReference>